<dbReference type="InterPro" id="IPR036890">
    <property type="entry name" value="HATPase_C_sf"/>
</dbReference>
<dbReference type="InterPro" id="IPR029016">
    <property type="entry name" value="GAF-like_dom_sf"/>
</dbReference>
<dbReference type="Proteomes" id="UP000002805">
    <property type="component" value="Chromosome"/>
</dbReference>
<dbReference type="HOGENOM" id="CLU_000445_43_3_11"/>
<dbReference type="Gene3D" id="3.30.450.40">
    <property type="match status" value="1"/>
</dbReference>
<dbReference type="FunFam" id="3.60.40.10:FF:000031">
    <property type="entry name" value="PAS sensor protein"/>
    <property type="match status" value="1"/>
</dbReference>
<evidence type="ECO:0000256" key="1">
    <source>
        <dbReference type="ARBA" id="ARBA00022801"/>
    </source>
</evidence>
<dbReference type="Pfam" id="PF13581">
    <property type="entry name" value="HATPase_c_2"/>
    <property type="match status" value="1"/>
</dbReference>
<name>B5H8B2_STRE2</name>
<protein>
    <submittedName>
        <fullName evidence="5">Magnesium or manganese-dependent protein phosphatase</fullName>
    </submittedName>
</protein>
<feature type="domain" description="GAF" evidence="3">
    <location>
        <begin position="235"/>
        <end position="407"/>
    </location>
</feature>
<dbReference type="eggNOG" id="COG2203">
    <property type="taxonomic scope" value="Bacteria"/>
</dbReference>
<dbReference type="SUPFAM" id="SSF81606">
    <property type="entry name" value="PP2C-like"/>
    <property type="match status" value="1"/>
</dbReference>
<dbReference type="SUPFAM" id="SSF55781">
    <property type="entry name" value="GAF domain-like"/>
    <property type="match status" value="1"/>
</dbReference>
<feature type="domain" description="PPM-type phosphatase" evidence="4">
    <location>
        <begin position="425"/>
        <end position="648"/>
    </location>
</feature>
<sequence>MSTSGSVHRPCVHPAVARARPAGDHRRRVRGGGVRPSRTLAGRAAAAPWRAVEPGSMLEKSRRRPVGRWHGEARVRVPMDEDTSGRPGPGGDGPDDLPWWILEQLPVPVVFFDRPARLVSANQATLRSVAKPLEQLVGLRPGEVEPGVLIRGTENLEAVVEQVIASGESRTYETLIRPDPGPESVWTAVISPVKDGSGHVHGCTVVTLDTTELYRARERMTVLNEASLRIGSTLDVGRTAEELAELATETFADFVTVDLLAPVLVGDEPGTLEPGTTIVFHRAAQHSVLAGCPESVMPVGARHTFARESALGQVLLRGEAVRFTVDEDSLRLWEPAEPDRVRSIREHGIHSSMVAPLTARRITLGIAVFSRHRTPEPFDDDDLLLAGELAARAAVAVDNARRYTREHATALALQRSLLPRRSARQQAVEVASRYVPNMTGAGIGGDWFEVIALSGARVALVVGDVVGHGVQASATMGRLRTAVRTLADVDLAPDELLTQLDDLVLKLDREESLDPAGGSSVAGATCLYAVYDPVSGRCTMARAGHPEPVLVRPDGSAAQLPLPGGPPLGVGGLPFEAAEFDLPERSILALYTDGLIETPGRDIDAALVALRETLARPARSLEATCDAVMAALLPERPGDDIALLLARVVRLDADHHVSWDLPAEASIVSRARKNVARQLERWGLDDAVFTTEVIVSELVTNAIRYGGAPIRLRLIRDTSLICEVSDGSSTAPHLRRARMFDEGGRGLLLVASLTECWGTRYSPTGKTIWAEQALPGA</sequence>
<dbReference type="FunFam" id="3.30.565.10:FF:000028">
    <property type="entry name" value="PAS sensor protein"/>
    <property type="match status" value="1"/>
</dbReference>
<dbReference type="SMART" id="SM00331">
    <property type="entry name" value="PP2C_SIG"/>
    <property type="match status" value="1"/>
</dbReference>
<dbReference type="EMBL" id="CM000950">
    <property type="protein sequence ID" value="EDY62974.1"/>
    <property type="molecule type" value="Genomic_DNA"/>
</dbReference>
<evidence type="ECO:0000259" key="3">
    <source>
        <dbReference type="SMART" id="SM00065"/>
    </source>
</evidence>
<dbReference type="SUPFAM" id="SSF55874">
    <property type="entry name" value="ATPase domain of HSP90 chaperone/DNA topoisomerase II/histidine kinase"/>
    <property type="match status" value="1"/>
</dbReference>
<reference evidence="6" key="2">
    <citation type="submission" date="2009-10" db="EMBL/GenBank/DDBJ databases">
        <title>The genome sequence of Streptomyces pristinaespiralis strain ATCC 25486.</title>
        <authorList>
            <consortium name="The Broad Institute Genome Sequencing Platform"/>
            <consortium name="Broad Institute Microbial Sequencing Center"/>
            <person name="Fischbach M."/>
            <person name="Godfrey P."/>
            <person name="Ward D."/>
            <person name="Young S."/>
            <person name="Zeng Q."/>
            <person name="Koehrsen M."/>
            <person name="Alvarado L."/>
            <person name="Berlin A.M."/>
            <person name="Bochicchio J."/>
            <person name="Borenstein D."/>
            <person name="Chapman S.B."/>
            <person name="Chen Z."/>
            <person name="Engels R."/>
            <person name="Freedman E."/>
            <person name="Gellesch M."/>
            <person name="Goldberg J."/>
            <person name="Griggs A."/>
            <person name="Gujja S."/>
            <person name="Heilman E.R."/>
            <person name="Heiman D.I."/>
            <person name="Hepburn T.A."/>
            <person name="Howarth C."/>
            <person name="Jen D."/>
            <person name="Larson L."/>
            <person name="Lewis B."/>
            <person name="Mehta T."/>
            <person name="Park D."/>
            <person name="Pearson M."/>
            <person name="Richards J."/>
            <person name="Roberts A."/>
            <person name="Saif S."/>
            <person name="Shea T.D."/>
            <person name="Shenoy N."/>
            <person name="Sisk P."/>
            <person name="Stolte C."/>
            <person name="Sykes S.N."/>
            <person name="Thomson T."/>
            <person name="Walk T."/>
            <person name="White J."/>
            <person name="Yandava C."/>
            <person name="Straight P."/>
            <person name="Clardy J."/>
            <person name="Hung D."/>
            <person name="Kolter R."/>
            <person name="Mekalanos J."/>
            <person name="Walker S."/>
            <person name="Walsh C.T."/>
            <person name="Wieland-Brown L.C."/>
            <person name="Haas B."/>
            <person name="Nusbaum C."/>
            <person name="Birren B."/>
        </authorList>
    </citation>
    <scope>NUCLEOTIDE SEQUENCE [LARGE SCALE GENOMIC DNA]</scope>
    <source>
        <strain evidence="6">ATCC 25486 / DSM 40338 / CBS 914.69 / JCM 4507 / NBRC 13074 / NRRL 2958 / 5647</strain>
    </source>
</reference>
<feature type="region of interest" description="Disordered" evidence="2">
    <location>
        <begin position="1"/>
        <end position="95"/>
    </location>
</feature>
<evidence type="ECO:0000256" key="2">
    <source>
        <dbReference type="SAM" id="MobiDB-lite"/>
    </source>
</evidence>
<dbReference type="InterPro" id="IPR036457">
    <property type="entry name" value="PPM-type-like_dom_sf"/>
</dbReference>
<proteinExistence type="predicted"/>
<dbReference type="InterPro" id="IPR035965">
    <property type="entry name" value="PAS-like_dom_sf"/>
</dbReference>
<dbReference type="eggNOG" id="COG2208">
    <property type="taxonomic scope" value="Bacteria"/>
</dbReference>
<keyword evidence="1" id="KW-0378">Hydrolase</keyword>
<dbReference type="GO" id="GO:0016791">
    <property type="term" value="F:phosphatase activity"/>
    <property type="evidence" value="ECO:0007669"/>
    <property type="project" value="TreeGrafter"/>
</dbReference>
<organism evidence="5 6">
    <name type="scientific">Streptomyces pristinaespiralis (strain ATCC 25486 / DSM 40338 / CBS 914.69 / JCM 4507 / KCC S-0507 / NBRC 13074 / NRRL 2958 / 5647)</name>
    <dbReference type="NCBI Taxonomy" id="457429"/>
    <lineage>
        <taxon>Bacteria</taxon>
        <taxon>Bacillati</taxon>
        <taxon>Actinomycetota</taxon>
        <taxon>Actinomycetes</taxon>
        <taxon>Kitasatosporales</taxon>
        <taxon>Streptomycetaceae</taxon>
        <taxon>Streptomyces</taxon>
    </lineage>
</organism>
<dbReference type="Pfam" id="PF07228">
    <property type="entry name" value="SpoIIE"/>
    <property type="match status" value="1"/>
</dbReference>
<dbReference type="PANTHER" id="PTHR43156:SF2">
    <property type="entry name" value="STAGE II SPORULATION PROTEIN E"/>
    <property type="match status" value="1"/>
</dbReference>
<dbReference type="Pfam" id="PF01590">
    <property type="entry name" value="GAF"/>
    <property type="match status" value="1"/>
</dbReference>
<dbReference type="PANTHER" id="PTHR43156">
    <property type="entry name" value="STAGE II SPORULATION PROTEIN E-RELATED"/>
    <property type="match status" value="1"/>
</dbReference>
<dbReference type="Gene3D" id="3.30.565.10">
    <property type="entry name" value="Histidine kinase-like ATPase, C-terminal domain"/>
    <property type="match status" value="1"/>
</dbReference>
<dbReference type="InterPro" id="IPR052016">
    <property type="entry name" value="Bact_Sigma-Reg"/>
</dbReference>
<evidence type="ECO:0000313" key="5">
    <source>
        <dbReference type="EMBL" id="EDY62974.1"/>
    </source>
</evidence>
<dbReference type="InterPro" id="IPR001932">
    <property type="entry name" value="PPM-type_phosphatase-like_dom"/>
</dbReference>
<dbReference type="CDD" id="cd16936">
    <property type="entry name" value="HATPase_RsbW-like"/>
    <property type="match status" value="1"/>
</dbReference>
<accession>B5H8B2</accession>
<dbReference type="FunFam" id="3.30.450.40:FF:000035">
    <property type="entry name" value="PAS sensor protein"/>
    <property type="match status" value="1"/>
</dbReference>
<keyword evidence="6" id="KW-1185">Reference proteome</keyword>
<evidence type="ECO:0000259" key="4">
    <source>
        <dbReference type="SMART" id="SM00331"/>
    </source>
</evidence>
<dbReference type="AlphaFoldDB" id="B5H8B2"/>
<feature type="compositionally biased region" description="Low complexity" evidence="2">
    <location>
        <begin position="38"/>
        <end position="51"/>
    </location>
</feature>
<reference evidence="6" key="1">
    <citation type="submission" date="2008-02" db="EMBL/GenBank/DDBJ databases">
        <authorList>
            <consortium name="The Broad Institute Genome Sequencing Platform"/>
            <person name="Fischbach M."/>
            <person name="Ward D."/>
            <person name="Young S."/>
            <person name="Jaffe D."/>
            <person name="Gnerre S."/>
            <person name="Berlin A."/>
            <person name="Heiman D."/>
            <person name="Hepburn T."/>
            <person name="Sykes S."/>
            <person name="Alvarado L."/>
            <person name="Kodira C.D."/>
            <person name="Straight P."/>
            <person name="Clardy J."/>
            <person name="Hung D."/>
            <person name="Kolter R."/>
            <person name="Mekalanos J."/>
            <person name="Walker S."/>
            <person name="Walsh C.T."/>
            <person name="Lander E."/>
            <person name="Galagan J."/>
            <person name="Nusbaum C."/>
            <person name="Birren B."/>
        </authorList>
    </citation>
    <scope>NUCLEOTIDE SEQUENCE [LARGE SCALE GENOMIC DNA]</scope>
    <source>
        <strain evidence="6">ATCC 25486 / DSM 40338 / CBS 914.69 / JCM 4507 / NBRC 13074 / NRRL 2958 / 5647</strain>
    </source>
</reference>
<dbReference type="Gene3D" id="3.30.450.20">
    <property type="entry name" value="PAS domain"/>
    <property type="match status" value="1"/>
</dbReference>
<dbReference type="InterPro" id="IPR013656">
    <property type="entry name" value="PAS_4"/>
</dbReference>
<dbReference type="Gene3D" id="3.60.40.10">
    <property type="entry name" value="PPM-type phosphatase domain"/>
    <property type="match status" value="1"/>
</dbReference>
<dbReference type="InterPro" id="IPR003018">
    <property type="entry name" value="GAF"/>
</dbReference>
<dbReference type="Pfam" id="PF08448">
    <property type="entry name" value="PAS_4"/>
    <property type="match status" value="1"/>
</dbReference>
<dbReference type="SUPFAM" id="SSF55785">
    <property type="entry name" value="PYP-like sensor domain (PAS domain)"/>
    <property type="match status" value="1"/>
</dbReference>
<dbReference type="SMART" id="SM00065">
    <property type="entry name" value="GAF"/>
    <property type="match status" value="1"/>
</dbReference>
<evidence type="ECO:0000313" key="6">
    <source>
        <dbReference type="Proteomes" id="UP000002805"/>
    </source>
</evidence>
<feature type="compositionally biased region" description="Basic and acidic residues" evidence="2">
    <location>
        <begin position="69"/>
        <end position="79"/>
    </location>
</feature>
<dbReference type="InterPro" id="IPR003594">
    <property type="entry name" value="HATPase_dom"/>
</dbReference>
<gene>
    <name evidence="5" type="ORF">SSDG_01293</name>
</gene>